<evidence type="ECO:0000259" key="3">
    <source>
        <dbReference type="Pfam" id="PF17481"/>
    </source>
</evidence>
<dbReference type="Gene3D" id="3.30.1370.220">
    <property type="match status" value="1"/>
</dbReference>
<comment type="similarity">
    <text evidence="1">Belongs to the myoviridae tail sheath protein family.</text>
</comment>
<dbReference type="InterPro" id="IPR054564">
    <property type="entry name" value="Gp18_domIII_N"/>
</dbReference>
<dbReference type="Pfam" id="PF17482">
    <property type="entry name" value="Phage_sheath_1C"/>
    <property type="match status" value="1"/>
</dbReference>
<evidence type="ECO:0000259" key="4">
    <source>
        <dbReference type="Pfam" id="PF17482"/>
    </source>
</evidence>
<dbReference type="Pfam" id="PF22671">
    <property type="entry name" value="Gp18_domIII_N"/>
    <property type="match status" value="1"/>
</dbReference>
<organism evidence="6 7">
    <name type="scientific">Bacillus atrophaeus (strain 1942)</name>
    <dbReference type="NCBI Taxonomy" id="720555"/>
    <lineage>
        <taxon>Bacteria</taxon>
        <taxon>Bacillati</taxon>
        <taxon>Bacillota</taxon>
        <taxon>Bacilli</taxon>
        <taxon>Bacillales</taxon>
        <taxon>Bacillaceae</taxon>
        <taxon>Bacillus</taxon>
    </lineage>
</organism>
<dbReference type="Pfam" id="PF17481">
    <property type="entry name" value="Phage_sheath_domII"/>
    <property type="match status" value="1"/>
</dbReference>
<gene>
    <name evidence="6" type="ordered locus">BATR1942_03985</name>
</gene>
<dbReference type="InterPro" id="IPR035089">
    <property type="entry name" value="Phage_sheath_subtilisin"/>
</dbReference>
<reference evidence="6 7" key="1">
    <citation type="journal article" date="2011" name="Front. Microbiol.">
        <title>Genomic signatures of strain selection and enhancement in Bacillus atrophaeus var. globigii, a historical biowarfare simulant.</title>
        <authorList>
            <person name="Gibbons H.S."/>
            <person name="Broomall S.M."/>
            <person name="McNew L.A."/>
            <person name="Daligault H."/>
            <person name="Chapman C."/>
            <person name="Bruce D."/>
            <person name="Karavis M."/>
            <person name="Krepps M."/>
            <person name="McGregor P.A."/>
            <person name="Hong C."/>
            <person name="Park K.H."/>
            <person name="Akmal A."/>
            <person name="Feldman A."/>
            <person name="Lin J.S."/>
            <person name="Chang W.E."/>
            <person name="Higgs B.W."/>
            <person name="Demirev P."/>
            <person name="Lindquist J."/>
            <person name="Liem A."/>
            <person name="Fochler E."/>
            <person name="Read T.D."/>
            <person name="Tapia R."/>
            <person name="Johnson S."/>
            <person name="Bishop-Lilly K.A."/>
            <person name="Detter C."/>
            <person name="Han C."/>
            <person name="Sozhamannan S."/>
            <person name="Rosenzweig C.N."/>
            <person name="Skowronski E.W."/>
        </authorList>
    </citation>
    <scope>NUCLEOTIDE SEQUENCE [LARGE SCALE GENOMIC DNA]</scope>
    <source>
        <strain evidence="6 7">1942</strain>
    </source>
</reference>
<evidence type="ECO:0008006" key="8">
    <source>
        <dbReference type="Google" id="ProtNLM"/>
    </source>
</evidence>
<name>A0ABM7DPV6_BACA1</name>
<accession>A0ABM7DPV6</accession>
<evidence type="ECO:0000313" key="7">
    <source>
        <dbReference type="Proteomes" id="UP000006867"/>
    </source>
</evidence>
<dbReference type="Gene3D" id="3.40.50.11790">
    <property type="match status" value="1"/>
</dbReference>
<dbReference type="Gene3D" id="3.30.1490.360">
    <property type="match status" value="1"/>
</dbReference>
<feature type="domain" description="Tail sheath protein C-terminal" evidence="4">
    <location>
        <begin position="358"/>
        <end position="465"/>
    </location>
</feature>
<dbReference type="EMBL" id="CP002207">
    <property type="protein sequence ID" value="ADP31751.1"/>
    <property type="molecule type" value="Genomic_DNA"/>
</dbReference>
<evidence type="ECO:0000256" key="1">
    <source>
        <dbReference type="ARBA" id="ARBA00008005"/>
    </source>
</evidence>
<dbReference type="Gene3D" id="3.30.360.90">
    <property type="match status" value="1"/>
</dbReference>
<feature type="domain" description="Tail sheath protein subtilisin-like" evidence="2">
    <location>
        <begin position="204"/>
        <end position="351"/>
    </location>
</feature>
<dbReference type="Gene3D" id="2.60.40.4290">
    <property type="match status" value="1"/>
</dbReference>
<dbReference type="Proteomes" id="UP000006867">
    <property type="component" value="Chromosome"/>
</dbReference>
<dbReference type="Pfam" id="PF04984">
    <property type="entry name" value="Phage_sheath_1"/>
    <property type="match status" value="1"/>
</dbReference>
<evidence type="ECO:0000313" key="6">
    <source>
        <dbReference type="EMBL" id="ADP31751.1"/>
    </source>
</evidence>
<protein>
    <recommendedName>
        <fullName evidence="8">Phage tail sheath protein</fullName>
    </recommendedName>
</protein>
<dbReference type="RefSeq" id="WP_003327446.1">
    <property type="nucleotide sequence ID" value="NC_014639.1"/>
</dbReference>
<evidence type="ECO:0000259" key="5">
    <source>
        <dbReference type="Pfam" id="PF22671"/>
    </source>
</evidence>
<dbReference type="InterPro" id="IPR035326">
    <property type="entry name" value="Beta_sandwich_Seath"/>
</dbReference>
<feature type="domain" description="Phage tail sheath protein-like beta-sandwich" evidence="3">
    <location>
        <begin position="93"/>
        <end position="200"/>
    </location>
</feature>
<keyword evidence="7" id="KW-1185">Reference proteome</keyword>
<sequence>MNGGTFTTGKEKDRAGIYFNFKTTAQERVSLGERGTVALPVASNWGEAKTFVSISSVEDLNKKVGLSIEDPSLLLLREAKKNAQTVLMYRLTEGVRASADIAEGVKATALYGGSKGNDIIIRVNENVLDSQAFDVTTYMDESEVDKQTVKKAEELTANGYVSFTGAGDLSASIPLTGSEEESTGGTLSAAAGIRLSGGTDKTPVNSDYTDFLAAAETENFDVIALPVADNDQLKATFAAFIQRLRDGQGQKVQGVTAHYHGDYEGIINVTEGVLLEDGTEVTAEKATAWVAGASAGATFNQSLTFVEYEGAVDVLNRLDHDSIVERLGKGEFLFTYDARDKSVSVEKDINSLTTFTAEKNKKFAKNKIVRVLDAVNNDLTRELKALIKSRKGSGSDIPASEDGLQYVKTMITQYMTTLQDADGITDFDSDEDISIALNEDRDGFLIDLAVKPMDAAEKFYFNVEVN</sequence>
<feature type="domain" description="Tail sheath protein Gp18-like" evidence="5">
    <location>
        <begin position="34"/>
        <end position="91"/>
    </location>
</feature>
<dbReference type="InterPro" id="IPR020287">
    <property type="entry name" value="Tail_sheath_C"/>
</dbReference>
<evidence type="ECO:0000259" key="2">
    <source>
        <dbReference type="Pfam" id="PF04984"/>
    </source>
</evidence>
<proteinExistence type="inferred from homology"/>